<dbReference type="AlphaFoldDB" id="A0AB38A8J6"/>
<comment type="caution">
    <text evidence="2">The sequence shown here is derived from an EMBL/GenBank/DDBJ whole genome shotgun (WGS) entry which is preliminary data.</text>
</comment>
<evidence type="ECO:0000313" key="2">
    <source>
        <dbReference type="EMBL" id="SEC30829.1"/>
    </source>
</evidence>
<dbReference type="EMBL" id="FNSH01000002">
    <property type="protein sequence ID" value="SEC30829.1"/>
    <property type="molecule type" value="Genomic_DNA"/>
</dbReference>
<dbReference type="Pfam" id="PF20277">
    <property type="entry name" value="CTD11"/>
    <property type="match status" value="1"/>
</dbReference>
<accession>A0AB38A8J6</accession>
<evidence type="ECO:0000313" key="4">
    <source>
        <dbReference type="Proteomes" id="UP000183687"/>
    </source>
</evidence>
<organism evidence="2 4">
    <name type="scientific">Atopobium minutum</name>
    <dbReference type="NCBI Taxonomy" id="1381"/>
    <lineage>
        <taxon>Bacteria</taxon>
        <taxon>Bacillati</taxon>
        <taxon>Actinomycetota</taxon>
        <taxon>Coriobacteriia</taxon>
        <taxon>Coriobacteriales</taxon>
        <taxon>Atopobiaceae</taxon>
        <taxon>Atopobium</taxon>
    </lineage>
</organism>
<dbReference type="InterPro" id="IPR046921">
    <property type="entry name" value="ABC-3C_CTD11"/>
</dbReference>
<feature type="domain" description="ABC-three component systems C-terminal" evidence="1">
    <location>
        <begin position="235"/>
        <end position="368"/>
    </location>
</feature>
<sequence>MEFNEWCKAMKPLVPGGLGGPSYMRELISMFTTVSEDEWTTRKDPSVLPSDATLESMFSRASSFTMKFANALLSRLNLKNLMGLIKALDLPAKKLIADNFAAYGVDVEVKDLVKQASLELVRILQKKAKQTNRNKEYEILINQWAALTDYKEELLLQSRGCLKCGRSLQISSNAKTAPAYDIIQIDESKENPTIDDFAVLCPECAAQYNLSHTPEQQKNLYEKKSLLKQQEKLEQAAVPMHLDKEITALLVALKDIPAAKKQTDPKYNAYPLKTKIADEELMLQARDAMAIYKSFIDTQLKSLDSSGVLDFERIRNQVRGMWLELKRLQVEQPLAFKKITEWMSHETGSGEYICAIVVCYFIQICEVFSPRKEAISDETAE</sequence>
<name>A0AB38A8J6_9ACTN</name>
<evidence type="ECO:0000313" key="3">
    <source>
        <dbReference type="EMBL" id="SEC37353.1"/>
    </source>
</evidence>
<gene>
    <name evidence="2" type="ORF">SAMN04489746_1631</name>
    <name evidence="3" type="ORF">SAMN04489746_1689</name>
</gene>
<reference evidence="2 4" key="1">
    <citation type="submission" date="2016-10" db="EMBL/GenBank/DDBJ databases">
        <authorList>
            <person name="Varghese N."/>
            <person name="Submissions S."/>
        </authorList>
    </citation>
    <scope>NUCLEOTIDE SEQUENCE [LARGE SCALE GENOMIC DNA]</scope>
    <source>
        <strain evidence="2 4">DSM 20586</strain>
    </source>
</reference>
<dbReference type="Proteomes" id="UP000183687">
    <property type="component" value="Unassembled WGS sequence"/>
</dbReference>
<dbReference type="EMBL" id="FNSH01000003">
    <property type="protein sequence ID" value="SEC37353.1"/>
    <property type="molecule type" value="Genomic_DNA"/>
</dbReference>
<evidence type="ECO:0000259" key="1">
    <source>
        <dbReference type="Pfam" id="PF20277"/>
    </source>
</evidence>
<proteinExistence type="predicted"/>
<protein>
    <recommendedName>
        <fullName evidence="1">ABC-three component systems C-terminal domain-containing protein</fullName>
    </recommendedName>
</protein>
<dbReference type="RefSeq" id="WP_057001850.1">
    <property type="nucleotide sequence ID" value="NZ_FNSH01000002.1"/>
</dbReference>